<evidence type="ECO:0000256" key="9">
    <source>
        <dbReference type="ARBA" id="ARBA00037332"/>
    </source>
</evidence>
<dbReference type="GO" id="GO:0003676">
    <property type="term" value="F:nucleic acid binding"/>
    <property type="evidence" value="ECO:0007669"/>
    <property type="project" value="InterPro"/>
</dbReference>
<dbReference type="GO" id="GO:0016787">
    <property type="term" value="F:hydrolase activity"/>
    <property type="evidence" value="ECO:0007669"/>
    <property type="project" value="UniProtKB-KW"/>
</dbReference>
<dbReference type="PANTHER" id="PTHR11437:SF25">
    <property type="entry name" value="RIBONUCLEASE 8"/>
    <property type="match status" value="1"/>
</dbReference>
<feature type="transmembrane region" description="Helical" evidence="12">
    <location>
        <begin position="33"/>
        <end position="59"/>
    </location>
</feature>
<keyword evidence="12" id="KW-1133">Transmembrane helix</keyword>
<proteinExistence type="inferred from homology"/>
<sequence length="188" mass="20924">MKFLEGLTRLPHDDLFIHLPPHSVPLSPLREMALARAGCCPLLLLLLLLLGLWVAEVLVSAKPKDMTSSQWFKTQHVQPSPQACNSAISNINKYTERCKDLNTFLHEPFSSVAITCQTPNIACKNSCKNCHQSHGPMSLTMGELTSGKYPNCRYKEKHLNTPYIVACDPPQQGDPGYPLVPVYLDKVV</sequence>
<dbReference type="FunFam" id="3.10.130.10:FF:000001">
    <property type="entry name" value="Ribonuclease pancreatic"/>
    <property type="match status" value="1"/>
</dbReference>
<evidence type="ECO:0000259" key="13">
    <source>
        <dbReference type="SMART" id="SM00092"/>
    </source>
</evidence>
<gene>
    <name evidence="14" type="primary">RNase8</name>
</gene>
<dbReference type="GO" id="GO:0005576">
    <property type="term" value="C:extracellular region"/>
    <property type="evidence" value="ECO:0007669"/>
    <property type="project" value="UniProtKB-SubCell"/>
</dbReference>
<evidence type="ECO:0000256" key="5">
    <source>
        <dbReference type="ARBA" id="ARBA00022729"/>
    </source>
</evidence>
<accession>H2FJU6</accession>
<evidence type="ECO:0000256" key="1">
    <source>
        <dbReference type="ARBA" id="ARBA00004613"/>
    </source>
</evidence>
<evidence type="ECO:0000256" key="12">
    <source>
        <dbReference type="SAM" id="Phobius"/>
    </source>
</evidence>
<dbReference type="Pfam" id="PF00074">
    <property type="entry name" value="RnaseA"/>
    <property type="match status" value="1"/>
</dbReference>
<keyword evidence="7 11" id="KW-0378">Hydrolase</keyword>
<organism evidence="14">
    <name type="scientific">Pan troglodytes</name>
    <name type="common">Chimpanzee</name>
    <dbReference type="NCBI Taxonomy" id="9598"/>
    <lineage>
        <taxon>Eukaryota</taxon>
        <taxon>Metazoa</taxon>
        <taxon>Chordata</taxon>
        <taxon>Craniata</taxon>
        <taxon>Vertebrata</taxon>
        <taxon>Euteleostomi</taxon>
        <taxon>Mammalia</taxon>
        <taxon>Eutheria</taxon>
        <taxon>Euarchontoglires</taxon>
        <taxon>Primates</taxon>
        <taxon>Haplorrhini</taxon>
        <taxon>Catarrhini</taxon>
        <taxon>Hominidae</taxon>
        <taxon>Pan</taxon>
    </lineage>
</organism>
<keyword evidence="4 11" id="KW-0540">Nuclease</keyword>
<keyword evidence="12" id="KW-0472">Membrane</keyword>
<keyword evidence="12" id="KW-0812">Transmembrane</keyword>
<evidence type="ECO:0000256" key="7">
    <source>
        <dbReference type="ARBA" id="ARBA00022801"/>
    </source>
</evidence>
<dbReference type="InterPro" id="IPR001427">
    <property type="entry name" value="RNaseA"/>
</dbReference>
<reference evidence="14" key="1">
    <citation type="journal article" date="2012" name="BMC Genomics">
        <title>Genetic diversity of human RNase 8.</title>
        <authorList>
            <person name="Chan C.C."/>
            <person name="Moser J.M."/>
            <person name="Dyer K.D."/>
            <person name="Percopo C.M."/>
            <person name="Rosenberg H.F."/>
        </authorList>
    </citation>
    <scope>NUCLEOTIDE SEQUENCE</scope>
</reference>
<dbReference type="SMART" id="SM00092">
    <property type="entry name" value="RNAse_Pc"/>
    <property type="match status" value="1"/>
</dbReference>
<dbReference type="InterPro" id="IPR023412">
    <property type="entry name" value="RNaseA_domain"/>
</dbReference>
<dbReference type="InterPro" id="IPR036816">
    <property type="entry name" value="RNaseA-like_dom_sf"/>
</dbReference>
<evidence type="ECO:0000256" key="4">
    <source>
        <dbReference type="ARBA" id="ARBA00022722"/>
    </source>
</evidence>
<protein>
    <recommendedName>
        <fullName evidence="10">Ribonuclease 8</fullName>
    </recommendedName>
</protein>
<dbReference type="PROSITE" id="PS00127">
    <property type="entry name" value="RNASE_PANCREATIC"/>
    <property type="match status" value="1"/>
</dbReference>
<feature type="domain" description="Ribonuclease A-domain" evidence="13">
    <location>
        <begin position="65"/>
        <end position="188"/>
    </location>
</feature>
<keyword evidence="3" id="KW-0964">Secreted</keyword>
<dbReference type="CDD" id="cd06265">
    <property type="entry name" value="RNase_A_canonical"/>
    <property type="match status" value="1"/>
</dbReference>
<evidence type="ECO:0000256" key="6">
    <source>
        <dbReference type="ARBA" id="ARBA00022759"/>
    </source>
</evidence>
<comment type="similarity">
    <text evidence="2 11">Belongs to the pancreatic ribonuclease family.</text>
</comment>
<comment type="subcellular location">
    <subcellularLocation>
        <location evidence="1">Secreted</location>
    </subcellularLocation>
</comment>
<evidence type="ECO:0000256" key="2">
    <source>
        <dbReference type="ARBA" id="ARBA00005600"/>
    </source>
</evidence>
<dbReference type="EMBL" id="JQ353681">
    <property type="protein sequence ID" value="AEX57296.1"/>
    <property type="molecule type" value="Genomic_DNA"/>
</dbReference>
<dbReference type="PANTHER" id="PTHR11437">
    <property type="entry name" value="RIBONUCLEASE"/>
    <property type="match status" value="1"/>
</dbReference>
<dbReference type="PRINTS" id="PR00794">
    <property type="entry name" value="RIBONUCLEASE"/>
</dbReference>
<dbReference type="AlphaFoldDB" id="H2FJU6"/>
<keyword evidence="5" id="KW-0732">Signal</keyword>
<evidence type="ECO:0000256" key="10">
    <source>
        <dbReference type="ARBA" id="ARBA00040187"/>
    </source>
</evidence>
<name>H2FJU6_PANTR</name>
<dbReference type="SUPFAM" id="SSF54076">
    <property type="entry name" value="RNase A-like"/>
    <property type="match status" value="1"/>
</dbReference>
<evidence type="ECO:0000256" key="3">
    <source>
        <dbReference type="ARBA" id="ARBA00022525"/>
    </source>
</evidence>
<evidence type="ECO:0000313" key="14">
    <source>
        <dbReference type="EMBL" id="AEX57296.1"/>
    </source>
</evidence>
<dbReference type="InterPro" id="IPR023411">
    <property type="entry name" value="RNaseA_AS"/>
</dbReference>
<evidence type="ECO:0000256" key="8">
    <source>
        <dbReference type="ARBA" id="ARBA00023157"/>
    </source>
</evidence>
<evidence type="ECO:0000256" key="11">
    <source>
        <dbReference type="RuleBase" id="RU000651"/>
    </source>
</evidence>
<dbReference type="GO" id="GO:0004519">
    <property type="term" value="F:endonuclease activity"/>
    <property type="evidence" value="ECO:0007669"/>
    <property type="project" value="UniProtKB-KW"/>
</dbReference>
<keyword evidence="8" id="KW-1015">Disulfide bond</keyword>
<keyword evidence="6 11" id="KW-0255">Endonuclease</keyword>
<dbReference type="Gene3D" id="3.10.130.10">
    <property type="entry name" value="Ribonuclease A-like domain"/>
    <property type="match status" value="1"/>
</dbReference>
<comment type="function">
    <text evidence="9">Has a low ribonuclease activity.</text>
</comment>